<gene>
    <name evidence="1" type="ORF">HK097_006335</name>
</gene>
<dbReference type="EMBL" id="JADGJD010002983">
    <property type="protein sequence ID" value="KAJ3026613.1"/>
    <property type="molecule type" value="Genomic_DNA"/>
</dbReference>
<organism evidence="1 2">
    <name type="scientific">Rhizophlyctis rosea</name>
    <dbReference type="NCBI Taxonomy" id="64517"/>
    <lineage>
        <taxon>Eukaryota</taxon>
        <taxon>Fungi</taxon>
        <taxon>Fungi incertae sedis</taxon>
        <taxon>Chytridiomycota</taxon>
        <taxon>Chytridiomycota incertae sedis</taxon>
        <taxon>Chytridiomycetes</taxon>
        <taxon>Rhizophlyctidales</taxon>
        <taxon>Rhizophlyctidaceae</taxon>
        <taxon>Rhizophlyctis</taxon>
    </lineage>
</organism>
<protein>
    <submittedName>
        <fullName evidence="1">Uncharacterized protein</fullName>
    </submittedName>
</protein>
<sequence length="208" mass="24055">MDTTPADNNTPTSGQQEKLTAPFRKLEYIWDGGLKQLLQCPTISAKDKKELRKLKRFKIGPNCYEIQYNYGQNSDGRGRLYGWGLQCMRARTLPLRQYLCGRQYHDIDQVNSTPMLYLHLLKKNNLVCPELENYVQNRQECLDRWSLDKRGFLILLNKATIAPTAPEVHAIHDVLYKKLMPILRPQYPDIANKVLHSKDPNVLANRSG</sequence>
<dbReference type="Proteomes" id="UP001212841">
    <property type="component" value="Unassembled WGS sequence"/>
</dbReference>
<dbReference type="AlphaFoldDB" id="A0AAD5S134"/>
<name>A0AAD5S134_9FUNG</name>
<keyword evidence="2" id="KW-1185">Reference proteome</keyword>
<evidence type="ECO:0000313" key="2">
    <source>
        <dbReference type="Proteomes" id="UP001212841"/>
    </source>
</evidence>
<reference evidence="1" key="1">
    <citation type="submission" date="2020-05" db="EMBL/GenBank/DDBJ databases">
        <title>Phylogenomic resolution of chytrid fungi.</title>
        <authorList>
            <person name="Stajich J.E."/>
            <person name="Amses K."/>
            <person name="Simmons R."/>
            <person name="Seto K."/>
            <person name="Myers J."/>
            <person name="Bonds A."/>
            <person name="Quandt C.A."/>
            <person name="Barry K."/>
            <person name="Liu P."/>
            <person name="Grigoriev I."/>
            <person name="Longcore J.E."/>
            <person name="James T.Y."/>
        </authorList>
    </citation>
    <scope>NUCLEOTIDE SEQUENCE</scope>
    <source>
        <strain evidence="1">JEL0318</strain>
    </source>
</reference>
<comment type="caution">
    <text evidence="1">The sequence shown here is derived from an EMBL/GenBank/DDBJ whole genome shotgun (WGS) entry which is preliminary data.</text>
</comment>
<accession>A0AAD5S134</accession>
<evidence type="ECO:0000313" key="1">
    <source>
        <dbReference type="EMBL" id="KAJ3026613.1"/>
    </source>
</evidence>
<proteinExistence type="predicted"/>
<feature type="non-terminal residue" evidence="1">
    <location>
        <position position="208"/>
    </location>
</feature>